<gene>
    <name evidence="8" type="ORF">scyTo_0004271</name>
</gene>
<dbReference type="InterPro" id="IPR044732">
    <property type="entry name" value="ArfGAP_SMAP1-like"/>
</dbReference>
<evidence type="ECO:0000259" key="7">
    <source>
        <dbReference type="PROSITE" id="PS50115"/>
    </source>
</evidence>
<keyword evidence="4" id="KW-0862">Zinc</keyword>
<evidence type="ECO:0000313" key="8">
    <source>
        <dbReference type="EMBL" id="GCB62574.1"/>
    </source>
</evidence>
<keyword evidence="3 5" id="KW-0863">Zinc-finger</keyword>
<dbReference type="GO" id="GO:0008270">
    <property type="term" value="F:zinc ion binding"/>
    <property type="evidence" value="ECO:0007669"/>
    <property type="project" value="UniProtKB-KW"/>
</dbReference>
<dbReference type="STRING" id="75743.A0A401NP00"/>
<dbReference type="OMA" id="CEFRIIY"/>
<evidence type="ECO:0000256" key="5">
    <source>
        <dbReference type="PROSITE-ProRule" id="PRU00288"/>
    </source>
</evidence>
<sequence>MSTRSEREKSQKQNEQHQLILSKLLREEDNKYCADCEAKGPRWASWNLGVFICIRCAGMHRNLGVHISRVKSVNLDQWTPEQIQCMQDMGNTKARHLYEANLPEHFRRPQTDQTVEFFIRDKYEKKKYMDKNANNGITITSSDAAAPLPSSPSLSNAAEKSKLEREKDKRKDEKKRGKEQEKPIALEKLKMSPPHAMGLPPSIISLTGEDLSTEKECIVSAALKKDQLHTRMSPQKIAQSNIDLLGLDTPIEAPIANGSTTSGTSLNDDLDIFGPMVSNPLPPLDTQLHQPTSTKLTGAALSAAAGDLDLFTETTTKSEDSAKKPLSKDSILSLYGTGGIQQQQGTPAAVFMAPSPLPYVSHPVASYSNFPNLGAPMPAPTGMMGNMMGQSVGMMAQPAGMVVGIGMPNGFMGNAQTGAVRVPENMMAPQGGMMGNSYNVQQSQQPQWTLGQMNQQMAGMNLSCPSGMMGFSQPAGTMGAWTGNPTGQTLSTQLWK</sequence>
<feature type="domain" description="Arf-GAP" evidence="7">
    <location>
        <begin position="18"/>
        <end position="136"/>
    </location>
</feature>
<dbReference type="PANTHER" id="PTHR45705">
    <property type="entry name" value="FI20236P1"/>
    <property type="match status" value="1"/>
</dbReference>
<evidence type="ECO:0000256" key="3">
    <source>
        <dbReference type="ARBA" id="ARBA00022771"/>
    </source>
</evidence>
<dbReference type="GO" id="GO:0005096">
    <property type="term" value="F:GTPase activator activity"/>
    <property type="evidence" value="ECO:0007669"/>
    <property type="project" value="UniProtKB-KW"/>
</dbReference>
<feature type="compositionally biased region" description="Basic and acidic residues" evidence="6">
    <location>
        <begin position="159"/>
        <end position="190"/>
    </location>
</feature>
<comment type="caution">
    <text evidence="8">The sequence shown here is derived from an EMBL/GenBank/DDBJ whole genome shotgun (WGS) entry which is preliminary data.</text>
</comment>
<proteinExistence type="predicted"/>
<keyword evidence="1" id="KW-0343">GTPase activation</keyword>
<dbReference type="AlphaFoldDB" id="A0A401NP00"/>
<dbReference type="SUPFAM" id="SSF57863">
    <property type="entry name" value="ArfGap/RecO-like zinc finger"/>
    <property type="match status" value="1"/>
</dbReference>
<dbReference type="Proteomes" id="UP000288216">
    <property type="component" value="Unassembled WGS sequence"/>
</dbReference>
<evidence type="ECO:0000256" key="6">
    <source>
        <dbReference type="SAM" id="MobiDB-lite"/>
    </source>
</evidence>
<dbReference type="SMART" id="SM00105">
    <property type="entry name" value="ArfGap"/>
    <property type="match status" value="1"/>
</dbReference>
<organism evidence="8 9">
    <name type="scientific">Scyliorhinus torazame</name>
    <name type="common">Cloudy catshark</name>
    <name type="synonym">Catulus torazame</name>
    <dbReference type="NCBI Taxonomy" id="75743"/>
    <lineage>
        <taxon>Eukaryota</taxon>
        <taxon>Metazoa</taxon>
        <taxon>Chordata</taxon>
        <taxon>Craniata</taxon>
        <taxon>Vertebrata</taxon>
        <taxon>Chondrichthyes</taxon>
        <taxon>Elasmobranchii</taxon>
        <taxon>Galeomorphii</taxon>
        <taxon>Galeoidea</taxon>
        <taxon>Carcharhiniformes</taxon>
        <taxon>Scyliorhinidae</taxon>
        <taxon>Scyliorhinus</taxon>
    </lineage>
</organism>
<dbReference type="Pfam" id="PF01412">
    <property type="entry name" value="ArfGap"/>
    <property type="match status" value="1"/>
</dbReference>
<keyword evidence="2" id="KW-0479">Metal-binding</keyword>
<feature type="compositionally biased region" description="Low complexity" evidence="6">
    <location>
        <begin position="141"/>
        <end position="158"/>
    </location>
</feature>
<dbReference type="FunFam" id="1.10.220.150:FF:000009">
    <property type="entry name" value="stromal membrane-associated protein 1 isoform X1"/>
    <property type="match status" value="1"/>
</dbReference>
<dbReference type="InterPro" id="IPR051718">
    <property type="entry name" value="ARF_GTPase-activating"/>
</dbReference>
<dbReference type="PROSITE" id="PS50115">
    <property type="entry name" value="ARFGAP"/>
    <property type="match status" value="1"/>
</dbReference>
<accession>A0A401NP00</accession>
<keyword evidence="9" id="KW-1185">Reference proteome</keyword>
<dbReference type="EMBL" id="BFAA01001255">
    <property type="protein sequence ID" value="GCB62574.1"/>
    <property type="molecule type" value="Genomic_DNA"/>
</dbReference>
<protein>
    <recommendedName>
        <fullName evidence="7">Arf-GAP domain-containing protein</fullName>
    </recommendedName>
</protein>
<evidence type="ECO:0000256" key="2">
    <source>
        <dbReference type="ARBA" id="ARBA00022723"/>
    </source>
</evidence>
<dbReference type="CDD" id="cd08839">
    <property type="entry name" value="ArfGap_SMAP"/>
    <property type="match status" value="1"/>
</dbReference>
<dbReference type="PANTHER" id="PTHR45705:SF8">
    <property type="entry name" value="STROMAL MEMBRANE-ASSOCIATED PROTEIN 1"/>
    <property type="match status" value="1"/>
</dbReference>
<dbReference type="OrthoDB" id="10266696at2759"/>
<dbReference type="InterPro" id="IPR037278">
    <property type="entry name" value="ARFGAP/RecO"/>
</dbReference>
<feature type="region of interest" description="Disordered" evidence="6">
    <location>
        <begin position="140"/>
        <end position="197"/>
    </location>
</feature>
<name>A0A401NP00_SCYTO</name>
<dbReference type="Gene3D" id="1.10.220.150">
    <property type="entry name" value="Arf GTPase activating protein"/>
    <property type="match status" value="1"/>
</dbReference>
<reference evidence="8 9" key="1">
    <citation type="journal article" date="2018" name="Nat. Ecol. Evol.">
        <title>Shark genomes provide insights into elasmobranch evolution and the origin of vertebrates.</title>
        <authorList>
            <person name="Hara Y"/>
            <person name="Yamaguchi K"/>
            <person name="Onimaru K"/>
            <person name="Kadota M"/>
            <person name="Koyanagi M"/>
            <person name="Keeley SD"/>
            <person name="Tatsumi K"/>
            <person name="Tanaka K"/>
            <person name="Motone F"/>
            <person name="Kageyama Y"/>
            <person name="Nozu R"/>
            <person name="Adachi N"/>
            <person name="Nishimura O"/>
            <person name="Nakagawa R"/>
            <person name="Tanegashima C"/>
            <person name="Kiyatake I"/>
            <person name="Matsumoto R"/>
            <person name="Murakumo K"/>
            <person name="Nishida K"/>
            <person name="Terakita A"/>
            <person name="Kuratani S"/>
            <person name="Sato K"/>
            <person name="Hyodo S Kuraku.S."/>
        </authorList>
    </citation>
    <scope>NUCLEOTIDE SEQUENCE [LARGE SCALE GENOMIC DNA]</scope>
</reference>
<dbReference type="GO" id="GO:2000369">
    <property type="term" value="P:regulation of clathrin-dependent endocytosis"/>
    <property type="evidence" value="ECO:0007669"/>
    <property type="project" value="TreeGrafter"/>
</dbReference>
<evidence type="ECO:0000256" key="4">
    <source>
        <dbReference type="ARBA" id="ARBA00022833"/>
    </source>
</evidence>
<dbReference type="InterPro" id="IPR038508">
    <property type="entry name" value="ArfGAP_dom_sf"/>
</dbReference>
<evidence type="ECO:0000256" key="1">
    <source>
        <dbReference type="ARBA" id="ARBA00022468"/>
    </source>
</evidence>
<evidence type="ECO:0000313" key="9">
    <source>
        <dbReference type="Proteomes" id="UP000288216"/>
    </source>
</evidence>
<dbReference type="InterPro" id="IPR001164">
    <property type="entry name" value="ArfGAP_dom"/>
</dbReference>
<dbReference type="GO" id="GO:0005737">
    <property type="term" value="C:cytoplasm"/>
    <property type="evidence" value="ECO:0007669"/>
    <property type="project" value="TreeGrafter"/>
</dbReference>
<dbReference type="PRINTS" id="PR00405">
    <property type="entry name" value="REVINTRACTNG"/>
</dbReference>